<dbReference type="Proteomes" id="UP000324832">
    <property type="component" value="Unassembled WGS sequence"/>
</dbReference>
<reference evidence="10 11" key="1">
    <citation type="submission" date="2017-07" db="EMBL/GenBank/DDBJ databases">
        <authorList>
            <person name="Talla V."/>
            <person name="Backstrom N."/>
        </authorList>
    </citation>
    <scope>NUCLEOTIDE SEQUENCE [LARGE SCALE GENOMIC DNA]</scope>
</reference>
<dbReference type="InterPro" id="IPR023419">
    <property type="entry name" value="Transthyretin_CS"/>
</dbReference>
<dbReference type="NCBIfam" id="TIGR02962">
    <property type="entry name" value="hdxy_isourate"/>
    <property type="match status" value="1"/>
</dbReference>
<keyword evidence="11" id="KW-1185">Reference proteome</keyword>
<protein>
    <recommendedName>
        <fullName evidence="8">5-hydroxyisourate hydrolase</fullName>
        <shortName evidence="8">HIU hydrolase</shortName>
        <shortName evidence="8">HIUHase</shortName>
        <ecNumber evidence="8">3.5.2.17</ecNumber>
    </recommendedName>
</protein>
<dbReference type="OrthoDB" id="10265230at2759"/>
<dbReference type="InterPro" id="IPR036817">
    <property type="entry name" value="Transthyretin/HIU_hydrolase_sf"/>
</dbReference>
<comment type="subunit">
    <text evidence="4 8">Homotetramer.</text>
</comment>
<evidence type="ECO:0000256" key="4">
    <source>
        <dbReference type="ARBA" id="ARBA00011881"/>
    </source>
</evidence>
<dbReference type="PANTHER" id="PTHR10395">
    <property type="entry name" value="URICASE AND TRANSTHYRETIN-RELATED"/>
    <property type="match status" value="1"/>
</dbReference>
<name>A0A5E4Q555_9NEOP</name>
<dbReference type="EC" id="3.5.2.17" evidence="8"/>
<feature type="domain" description="Transthyretin/hydroxyisourate hydrolase" evidence="9">
    <location>
        <begin position="1"/>
        <end position="112"/>
    </location>
</feature>
<dbReference type="Pfam" id="PF00576">
    <property type="entry name" value="Transthyretin"/>
    <property type="match status" value="1"/>
</dbReference>
<evidence type="ECO:0000256" key="1">
    <source>
        <dbReference type="ARBA" id="ARBA00001043"/>
    </source>
</evidence>
<comment type="catalytic activity">
    <reaction evidence="1 8">
        <text>5-hydroxyisourate + H2O = 5-hydroxy-2-oxo-4-ureido-2,5-dihydro-1H-imidazole-5-carboxylate + H(+)</text>
        <dbReference type="Rhea" id="RHEA:23736"/>
        <dbReference type="ChEBI" id="CHEBI:15377"/>
        <dbReference type="ChEBI" id="CHEBI:15378"/>
        <dbReference type="ChEBI" id="CHEBI:18072"/>
        <dbReference type="ChEBI" id="CHEBI:58639"/>
        <dbReference type="EC" id="3.5.2.17"/>
    </reaction>
</comment>
<sequence length="113" mass="13245">MSRPVLSTHALDVSTGKPVYGLFVELYKKKDDSWIMWHNTVTSSDGRVQFPFTKDSMSAGVYKLKFKVEDYYKQWNKETLYPFVEIVFTTKEDEHYHIPLLLSPFGYSTYRGS</sequence>
<evidence type="ECO:0000256" key="5">
    <source>
        <dbReference type="ARBA" id="ARBA00022631"/>
    </source>
</evidence>
<dbReference type="SUPFAM" id="SSF49472">
    <property type="entry name" value="Transthyretin (synonym: prealbumin)"/>
    <property type="match status" value="1"/>
</dbReference>
<evidence type="ECO:0000313" key="11">
    <source>
        <dbReference type="Proteomes" id="UP000324832"/>
    </source>
</evidence>
<dbReference type="InterPro" id="IPR023416">
    <property type="entry name" value="Transthyretin/HIU_hydrolase_d"/>
</dbReference>
<evidence type="ECO:0000256" key="7">
    <source>
        <dbReference type="PIRSR" id="PIRSR600895-51"/>
    </source>
</evidence>
<keyword evidence="6 8" id="KW-0378">Hydrolase</keyword>
<dbReference type="EMBL" id="FZQP02001371">
    <property type="protein sequence ID" value="VVC92690.1"/>
    <property type="molecule type" value="Genomic_DNA"/>
</dbReference>
<dbReference type="AlphaFoldDB" id="A0A5E4Q555"/>
<evidence type="ECO:0000256" key="8">
    <source>
        <dbReference type="RuleBase" id="RU361270"/>
    </source>
</evidence>
<evidence type="ECO:0000256" key="2">
    <source>
        <dbReference type="ARBA" id="ARBA00002704"/>
    </source>
</evidence>
<keyword evidence="5 8" id="KW-0659">Purine metabolism</keyword>
<evidence type="ECO:0000256" key="3">
    <source>
        <dbReference type="ARBA" id="ARBA00009850"/>
    </source>
</evidence>
<dbReference type="Gene3D" id="2.60.40.180">
    <property type="entry name" value="Transthyretin/hydroxyisourate hydrolase domain"/>
    <property type="match status" value="1"/>
</dbReference>
<proteinExistence type="inferred from homology"/>
<feature type="binding site" evidence="7">
    <location>
        <position position="110"/>
    </location>
    <ligand>
        <name>substrate</name>
    </ligand>
</feature>
<dbReference type="SMART" id="SM00095">
    <property type="entry name" value="TR_THY"/>
    <property type="match status" value="1"/>
</dbReference>
<organism evidence="10 11">
    <name type="scientific">Leptidea sinapis</name>
    <dbReference type="NCBI Taxonomy" id="189913"/>
    <lineage>
        <taxon>Eukaryota</taxon>
        <taxon>Metazoa</taxon>
        <taxon>Ecdysozoa</taxon>
        <taxon>Arthropoda</taxon>
        <taxon>Hexapoda</taxon>
        <taxon>Insecta</taxon>
        <taxon>Pterygota</taxon>
        <taxon>Neoptera</taxon>
        <taxon>Endopterygota</taxon>
        <taxon>Lepidoptera</taxon>
        <taxon>Glossata</taxon>
        <taxon>Ditrysia</taxon>
        <taxon>Papilionoidea</taxon>
        <taxon>Pieridae</taxon>
        <taxon>Dismorphiinae</taxon>
        <taxon>Leptidea</taxon>
    </lineage>
</organism>
<dbReference type="GO" id="GO:0033971">
    <property type="term" value="F:hydroxyisourate hydrolase activity"/>
    <property type="evidence" value="ECO:0007669"/>
    <property type="project" value="UniProtKB-EC"/>
</dbReference>
<feature type="binding site" evidence="7">
    <location>
        <position position="9"/>
    </location>
    <ligand>
        <name>substrate</name>
    </ligand>
</feature>
<gene>
    <name evidence="10" type="ORF">LSINAPIS_LOCUS5065</name>
</gene>
<accession>A0A5E4Q555</accession>
<dbReference type="PROSITE" id="PS00769">
    <property type="entry name" value="TRANSTHYRETIN_2"/>
    <property type="match status" value="1"/>
</dbReference>
<dbReference type="InterPro" id="IPR014306">
    <property type="entry name" value="Hydroxyisourate_hydrolase"/>
</dbReference>
<evidence type="ECO:0000256" key="6">
    <source>
        <dbReference type="ARBA" id="ARBA00022801"/>
    </source>
</evidence>
<comment type="similarity">
    <text evidence="3 8">Belongs to the transthyretin family. 5-hydroxyisourate hydrolase subfamily.</text>
</comment>
<dbReference type="PANTHER" id="PTHR10395:SF7">
    <property type="entry name" value="5-HYDROXYISOURATE HYDROLASE"/>
    <property type="match status" value="1"/>
</dbReference>
<dbReference type="CDD" id="cd05822">
    <property type="entry name" value="TLP_HIUase"/>
    <property type="match status" value="1"/>
</dbReference>
<dbReference type="GO" id="GO:0006144">
    <property type="term" value="P:purine nucleobase metabolic process"/>
    <property type="evidence" value="ECO:0007669"/>
    <property type="project" value="UniProtKB-KW"/>
</dbReference>
<comment type="function">
    <text evidence="2">Catalyzes the hydrolysis of 5-hydroxyisourate (HIU) to 2-oxo-4-hydroxy-4-carboxy-5-ureidoimidazoline (OHCU).</text>
</comment>
<dbReference type="InterPro" id="IPR000895">
    <property type="entry name" value="Transthyretin/HIU_hydrolase"/>
</dbReference>
<dbReference type="PRINTS" id="PR00189">
    <property type="entry name" value="TRNSTHYRETIN"/>
</dbReference>
<feature type="binding site" evidence="7">
    <location>
        <position position="47"/>
    </location>
    <ligand>
        <name>substrate</name>
    </ligand>
</feature>
<evidence type="ECO:0000313" key="10">
    <source>
        <dbReference type="EMBL" id="VVC92690.1"/>
    </source>
</evidence>
<evidence type="ECO:0000259" key="9">
    <source>
        <dbReference type="SMART" id="SM00095"/>
    </source>
</evidence>